<feature type="transmembrane region" description="Helical" evidence="2">
    <location>
        <begin position="388"/>
        <end position="405"/>
    </location>
</feature>
<dbReference type="RefSeq" id="WP_261497410.1">
    <property type="nucleotide sequence ID" value="NZ_JAOCQF010000004.1"/>
</dbReference>
<name>A0ABT2NRE1_9RHOB</name>
<feature type="transmembrane region" description="Helical" evidence="2">
    <location>
        <begin position="200"/>
        <end position="220"/>
    </location>
</feature>
<dbReference type="EMBL" id="JAOCQF010000004">
    <property type="protein sequence ID" value="MCT8331502.1"/>
    <property type="molecule type" value="Genomic_DNA"/>
</dbReference>
<comment type="caution">
    <text evidence="3">The sequence shown here is derived from an EMBL/GenBank/DDBJ whole genome shotgun (WGS) entry which is preliminary data.</text>
</comment>
<keyword evidence="2" id="KW-0812">Transmembrane</keyword>
<feature type="transmembrane region" description="Helical" evidence="2">
    <location>
        <begin position="339"/>
        <end position="357"/>
    </location>
</feature>
<keyword evidence="2" id="KW-1133">Transmembrane helix</keyword>
<accession>A0ABT2NRE1</accession>
<feature type="transmembrane region" description="Helical" evidence="2">
    <location>
        <begin position="411"/>
        <end position="430"/>
    </location>
</feature>
<feature type="compositionally biased region" description="Pro residues" evidence="1">
    <location>
        <begin position="78"/>
        <end position="93"/>
    </location>
</feature>
<evidence type="ECO:0000313" key="3">
    <source>
        <dbReference type="EMBL" id="MCT8331502.1"/>
    </source>
</evidence>
<gene>
    <name evidence="3" type="ORF">N5I32_18455</name>
</gene>
<evidence type="ECO:0000256" key="2">
    <source>
        <dbReference type="SAM" id="Phobius"/>
    </source>
</evidence>
<evidence type="ECO:0000256" key="1">
    <source>
        <dbReference type="SAM" id="MobiDB-lite"/>
    </source>
</evidence>
<proteinExistence type="predicted"/>
<dbReference type="Proteomes" id="UP001205601">
    <property type="component" value="Unassembled WGS sequence"/>
</dbReference>
<protein>
    <recommendedName>
        <fullName evidence="5">DUF4153 domain-containing protein</fullName>
    </recommendedName>
</protein>
<keyword evidence="2" id="KW-0472">Membrane</keyword>
<feature type="region of interest" description="Disordered" evidence="1">
    <location>
        <begin position="72"/>
        <end position="96"/>
    </location>
</feature>
<keyword evidence="4" id="KW-1185">Reference proteome</keyword>
<reference evidence="4" key="1">
    <citation type="submission" date="2023-07" db="EMBL/GenBank/DDBJ databases">
        <title>Defluviimonas sediminis sp. nov., isolated from mangrove sediment.</title>
        <authorList>
            <person name="Liu L."/>
            <person name="Li J."/>
            <person name="Huang Y."/>
            <person name="Pan J."/>
            <person name="Li M."/>
        </authorList>
    </citation>
    <scope>NUCLEOTIDE SEQUENCE [LARGE SCALE GENOMIC DNA]</scope>
    <source>
        <strain evidence="4">FT324</strain>
    </source>
</reference>
<evidence type="ECO:0008006" key="5">
    <source>
        <dbReference type="Google" id="ProtNLM"/>
    </source>
</evidence>
<feature type="transmembrane region" description="Helical" evidence="2">
    <location>
        <begin position="442"/>
        <end position="460"/>
    </location>
</feature>
<feature type="transmembrane region" description="Helical" evidence="2">
    <location>
        <begin position="232"/>
        <end position="252"/>
    </location>
</feature>
<sequence>MSNAPHPYDQSIADWMANRSSEDAFNPVEHLGFLRRATEDGLVRAGLSGTAFAAEMALFDAAAMRVFAGKSAPEAARPSPPKPATPNPAAPEPDPSEMAALTAEYETTLRQWTSEVLDPHFREGANPADRLKALHGLIAQARKAAEDKLARLGKSPRASAQELAAFDAAGRRLAEAEQQGWQEKVTRWRAHRRLNLRQRLVLLWISTAMGVAAFGLMAAILRPLWEIRQLELANLVSVAAAVGACVLIAAMLRIADAMRARWSLWIWFILAYAMSGLVVVLAQWVHLAAEGLGADYIALAWPAAGVAGALMAGLSVGVIRRYWRGLSPARLRADGESSLAFELLLVALVVLVFQIGARVLLGWGPGPSFVAGLFVAGLMVRLVPDREISVLFVPAVAAPLGLLAAEMPASGLSVITILAFALVAGMVTHLACRLARARRSTFFSSLTAAALALILVVAPTDPAPATRGAEWLGHPLRPAAHALMRGYDLLYRETPLRPVLSAVSGFRSGKASARLLGLTQDPVNRSILATVEILNLGERGIDKVAIELGKAALLQAGCGPARAEVSLSPPLWPGDSRRLTVRAEYPETCPASDDPDVAHTLEAQLPGQGRDASLRVLVMSTRPNDPAARFRTDARAWLGL</sequence>
<organism evidence="3 4">
    <name type="scientific">Albidovulum sediminis</name>
    <dbReference type="NCBI Taxonomy" id="3066345"/>
    <lineage>
        <taxon>Bacteria</taxon>
        <taxon>Pseudomonadati</taxon>
        <taxon>Pseudomonadota</taxon>
        <taxon>Alphaproteobacteria</taxon>
        <taxon>Rhodobacterales</taxon>
        <taxon>Paracoccaceae</taxon>
        <taxon>Albidovulum</taxon>
    </lineage>
</organism>
<feature type="transmembrane region" description="Helical" evidence="2">
    <location>
        <begin position="296"/>
        <end position="319"/>
    </location>
</feature>
<feature type="transmembrane region" description="Helical" evidence="2">
    <location>
        <begin position="264"/>
        <end position="284"/>
    </location>
</feature>
<evidence type="ECO:0000313" key="4">
    <source>
        <dbReference type="Proteomes" id="UP001205601"/>
    </source>
</evidence>
<feature type="transmembrane region" description="Helical" evidence="2">
    <location>
        <begin position="363"/>
        <end position="383"/>
    </location>
</feature>